<reference evidence="2" key="1">
    <citation type="submission" date="2012-06" db="EMBL/GenBank/DDBJ databases">
        <title>The complete genome of Flexibacter litoralis DSM 6794.</title>
        <authorList>
            <person name="Lucas S."/>
            <person name="Copeland A."/>
            <person name="Lapidus A."/>
            <person name="Glavina del Rio T."/>
            <person name="Dalin E."/>
            <person name="Tice H."/>
            <person name="Bruce D."/>
            <person name="Goodwin L."/>
            <person name="Pitluck S."/>
            <person name="Peters L."/>
            <person name="Ovchinnikova G."/>
            <person name="Lu M."/>
            <person name="Kyrpides N."/>
            <person name="Mavromatis K."/>
            <person name="Ivanova N."/>
            <person name="Brettin T."/>
            <person name="Detter J.C."/>
            <person name="Han C."/>
            <person name="Larimer F."/>
            <person name="Land M."/>
            <person name="Hauser L."/>
            <person name="Markowitz V."/>
            <person name="Cheng J.-F."/>
            <person name="Hugenholtz P."/>
            <person name="Woyke T."/>
            <person name="Wu D."/>
            <person name="Spring S."/>
            <person name="Lang E."/>
            <person name="Kopitz M."/>
            <person name="Brambilla E."/>
            <person name="Klenk H.-P."/>
            <person name="Eisen J.A."/>
        </authorList>
    </citation>
    <scope>NUCLEOTIDE SEQUENCE [LARGE SCALE GENOMIC DNA]</scope>
    <source>
        <strain evidence="2">ATCC 23117 / DSM 6794 / NBRC 15988 / NCIMB 1366 / Sio-4</strain>
    </source>
</reference>
<dbReference type="EMBL" id="CP003345">
    <property type="protein sequence ID" value="AFM02602.1"/>
    <property type="molecule type" value="Genomic_DNA"/>
</dbReference>
<dbReference type="RefSeq" id="WP_014796070.1">
    <property type="nucleotide sequence ID" value="NC_018018.1"/>
</dbReference>
<name>I4AF67_BERLS</name>
<dbReference type="AlphaFoldDB" id="I4AF67"/>
<evidence type="ECO:0000313" key="1">
    <source>
        <dbReference type="EMBL" id="AFM02602.1"/>
    </source>
</evidence>
<accession>I4AF67</accession>
<evidence type="ECO:0000313" key="2">
    <source>
        <dbReference type="Proteomes" id="UP000006054"/>
    </source>
</evidence>
<protein>
    <recommendedName>
        <fullName evidence="3">STAS/SEC14 domain-containing protein</fullName>
    </recommendedName>
</protein>
<keyword evidence="2" id="KW-1185">Reference proteome</keyword>
<dbReference type="Proteomes" id="UP000006054">
    <property type="component" value="Chromosome"/>
</dbReference>
<dbReference type="HOGENOM" id="CLU_1913960_0_0_10"/>
<dbReference type="KEGG" id="fli:Fleli_0099"/>
<organism evidence="1 2">
    <name type="scientific">Bernardetia litoralis (strain ATCC 23117 / DSM 6794 / NBRC 15988 / NCIMB 1366 / Fx l1 / Sio-4)</name>
    <name type="common">Flexibacter litoralis</name>
    <dbReference type="NCBI Taxonomy" id="880071"/>
    <lineage>
        <taxon>Bacteria</taxon>
        <taxon>Pseudomonadati</taxon>
        <taxon>Bacteroidota</taxon>
        <taxon>Cytophagia</taxon>
        <taxon>Cytophagales</taxon>
        <taxon>Bernardetiaceae</taxon>
        <taxon>Bernardetia</taxon>
    </lineage>
</organism>
<dbReference type="OrthoDB" id="979415at2"/>
<evidence type="ECO:0008006" key="3">
    <source>
        <dbReference type="Google" id="ProtNLM"/>
    </source>
</evidence>
<sequence>MAGSYQVNHIENQKGNYIKVEMKGFLVLEKYQPCWLEVLDLIEKNQTNKLLVDMSQSKVIAEENRDWLKEVYFPKAYQVSNAKFFKVARIVAEDIYNQMSLKQLDTMRNEGDYSEESKNFKTEDEALNWLLA</sequence>
<proteinExistence type="predicted"/>
<gene>
    <name evidence="1" type="ordered locus">Fleli_0099</name>
</gene>